<dbReference type="AlphaFoldDB" id="A0A9X6U6G9"/>
<sequence length="60" mass="7150">MIHDYTINITREQFELIHEDLESRRKTTRSRTVDLYEVCFVQAENGSYAYLLSIDYGKCN</sequence>
<organism evidence="1 2">
    <name type="scientific">Bacillus cereus</name>
    <dbReference type="NCBI Taxonomy" id="1396"/>
    <lineage>
        <taxon>Bacteria</taxon>
        <taxon>Bacillati</taxon>
        <taxon>Bacillota</taxon>
        <taxon>Bacilli</taxon>
        <taxon>Bacillales</taxon>
        <taxon>Bacillaceae</taxon>
        <taxon>Bacillus</taxon>
        <taxon>Bacillus cereus group</taxon>
    </lineage>
</organism>
<protein>
    <submittedName>
        <fullName evidence="1">Uncharacterized protein</fullName>
    </submittedName>
</protein>
<evidence type="ECO:0000313" key="1">
    <source>
        <dbReference type="EMBL" id="PEN83256.1"/>
    </source>
</evidence>
<reference evidence="1 2" key="1">
    <citation type="submission" date="2017-09" db="EMBL/GenBank/DDBJ databases">
        <title>Large-scale bioinformatics analysis of Bacillus genomes uncovers conserved roles of natural products in bacterial physiology.</title>
        <authorList>
            <consortium name="Agbiome Team Llc"/>
            <person name="Bleich R.M."/>
            <person name="Kirk G.J."/>
            <person name="Santa Maria K.C."/>
            <person name="Allen S.E."/>
            <person name="Farag S."/>
            <person name="Shank E.A."/>
            <person name="Bowers A."/>
        </authorList>
    </citation>
    <scope>NUCLEOTIDE SEQUENCE [LARGE SCALE GENOMIC DNA]</scope>
    <source>
        <strain evidence="1 2">AFS027647</strain>
    </source>
</reference>
<gene>
    <name evidence="1" type="ORF">CN553_28035</name>
</gene>
<dbReference type="EMBL" id="NUAN01000234">
    <property type="protein sequence ID" value="PEN83256.1"/>
    <property type="molecule type" value="Genomic_DNA"/>
</dbReference>
<evidence type="ECO:0000313" key="2">
    <source>
        <dbReference type="Proteomes" id="UP000220691"/>
    </source>
</evidence>
<dbReference type="Proteomes" id="UP000220691">
    <property type="component" value="Unassembled WGS sequence"/>
</dbReference>
<proteinExistence type="predicted"/>
<comment type="caution">
    <text evidence="1">The sequence shown here is derived from an EMBL/GenBank/DDBJ whole genome shotgun (WGS) entry which is preliminary data.</text>
</comment>
<name>A0A9X6U6G9_BACCE</name>
<accession>A0A9X6U6G9</accession>